<protein>
    <submittedName>
        <fullName evidence="2">Uncharacterized protein</fullName>
    </submittedName>
</protein>
<proteinExistence type="predicted"/>
<comment type="caution">
    <text evidence="2">The sequence shown here is derived from an EMBL/GenBank/DDBJ whole genome shotgun (WGS) entry which is preliminary data.</text>
</comment>
<evidence type="ECO:0000313" key="3">
    <source>
        <dbReference type="Proteomes" id="UP001341840"/>
    </source>
</evidence>
<name>A0ABU6XLS4_9FABA</name>
<feature type="compositionally biased region" description="Low complexity" evidence="1">
    <location>
        <begin position="36"/>
        <end position="49"/>
    </location>
</feature>
<keyword evidence="3" id="KW-1185">Reference proteome</keyword>
<reference evidence="2 3" key="1">
    <citation type="journal article" date="2023" name="Plants (Basel)">
        <title>Bridging the Gap: Combining Genomics and Transcriptomics Approaches to Understand Stylosanthes scabra, an Orphan Legume from the Brazilian Caatinga.</title>
        <authorList>
            <person name="Ferreira-Neto J.R.C."/>
            <person name="da Silva M.D."/>
            <person name="Binneck E."/>
            <person name="de Melo N.F."/>
            <person name="da Silva R.H."/>
            <person name="de Melo A.L.T.M."/>
            <person name="Pandolfi V."/>
            <person name="Bustamante F.O."/>
            <person name="Brasileiro-Vidal A.C."/>
            <person name="Benko-Iseppon A.M."/>
        </authorList>
    </citation>
    <scope>NUCLEOTIDE SEQUENCE [LARGE SCALE GENOMIC DNA]</scope>
    <source>
        <tissue evidence="2">Leaves</tissue>
    </source>
</reference>
<feature type="region of interest" description="Disordered" evidence="1">
    <location>
        <begin position="1"/>
        <end position="54"/>
    </location>
</feature>
<dbReference type="Proteomes" id="UP001341840">
    <property type="component" value="Unassembled WGS sequence"/>
</dbReference>
<organism evidence="2 3">
    <name type="scientific">Stylosanthes scabra</name>
    <dbReference type="NCBI Taxonomy" id="79078"/>
    <lineage>
        <taxon>Eukaryota</taxon>
        <taxon>Viridiplantae</taxon>
        <taxon>Streptophyta</taxon>
        <taxon>Embryophyta</taxon>
        <taxon>Tracheophyta</taxon>
        <taxon>Spermatophyta</taxon>
        <taxon>Magnoliopsida</taxon>
        <taxon>eudicotyledons</taxon>
        <taxon>Gunneridae</taxon>
        <taxon>Pentapetalae</taxon>
        <taxon>rosids</taxon>
        <taxon>fabids</taxon>
        <taxon>Fabales</taxon>
        <taxon>Fabaceae</taxon>
        <taxon>Papilionoideae</taxon>
        <taxon>50 kb inversion clade</taxon>
        <taxon>dalbergioids sensu lato</taxon>
        <taxon>Dalbergieae</taxon>
        <taxon>Pterocarpus clade</taxon>
        <taxon>Stylosanthes</taxon>
    </lineage>
</organism>
<accession>A0ABU6XLS4</accession>
<evidence type="ECO:0000313" key="2">
    <source>
        <dbReference type="EMBL" id="MED6197748.1"/>
    </source>
</evidence>
<sequence>MQKLRNGAIDIEDSGDDFNGGGGMMRWLQRQPQQWSSTDSDATTSTAATQRLRWTGDGRWAPTVVVFDGFNGRRR</sequence>
<dbReference type="EMBL" id="JASCZI010211962">
    <property type="protein sequence ID" value="MED6197748.1"/>
    <property type="molecule type" value="Genomic_DNA"/>
</dbReference>
<evidence type="ECO:0000256" key="1">
    <source>
        <dbReference type="SAM" id="MobiDB-lite"/>
    </source>
</evidence>
<gene>
    <name evidence="2" type="ORF">PIB30_059558</name>
</gene>